<dbReference type="PRINTS" id="PR00036">
    <property type="entry name" value="HTHLACI"/>
</dbReference>
<accession>A0A7W9BU68</accession>
<evidence type="ECO:0000256" key="2">
    <source>
        <dbReference type="ARBA" id="ARBA00023125"/>
    </source>
</evidence>
<evidence type="ECO:0000256" key="1">
    <source>
        <dbReference type="ARBA" id="ARBA00023015"/>
    </source>
</evidence>
<dbReference type="InterPro" id="IPR000843">
    <property type="entry name" value="HTH_LacI"/>
</dbReference>
<dbReference type="Gene3D" id="1.10.260.40">
    <property type="entry name" value="lambda repressor-like DNA-binding domains"/>
    <property type="match status" value="1"/>
</dbReference>
<keyword evidence="2" id="KW-0238">DNA-binding</keyword>
<dbReference type="InterPro" id="IPR046335">
    <property type="entry name" value="LacI/GalR-like_sensor"/>
</dbReference>
<dbReference type="Gene3D" id="3.40.50.2300">
    <property type="match status" value="2"/>
</dbReference>
<evidence type="ECO:0000313" key="6">
    <source>
        <dbReference type="Proteomes" id="UP000546701"/>
    </source>
</evidence>
<dbReference type="Pfam" id="PF13377">
    <property type="entry name" value="Peripla_BP_3"/>
    <property type="match status" value="1"/>
</dbReference>
<sequence length="347" mass="37102">MSDTSPSASPTRSTGRPTIRDVSRLAGVSFKTVSRVINDQQYVSAEKRERVLAIMAEIGFQPSQAARALAGHRSHQIALICDNPNPWYVYEVQAGVRERCGRDNVRMIAQPYDRATPALLDAIVALIDQAHPDGLVLAPPACDDARVIAELERRRIPFVRLQPGGPIDGVPATSIDNDQAAFDMTSHLLALGHMRIGFVVGDRSYASSDQRLSGHLRALEQAGIGPDPDLVRQGMFDFASGKAAADAMLDLPHPPTAIFAASDDIAAGVLVAAHRRGIAVPAMLSVAGFDDAPLAQVVWPPLTTIRQPVRNLAIAAADLLLAPGDTVERRLDHSLIVRESTAPPPAA</sequence>
<feature type="domain" description="HTH lacI-type" evidence="4">
    <location>
        <begin position="17"/>
        <end position="71"/>
    </location>
</feature>
<dbReference type="EMBL" id="JACIJR010000006">
    <property type="protein sequence ID" value="MBB5730177.1"/>
    <property type="molecule type" value="Genomic_DNA"/>
</dbReference>
<evidence type="ECO:0000256" key="3">
    <source>
        <dbReference type="ARBA" id="ARBA00023163"/>
    </source>
</evidence>
<dbReference type="GO" id="GO:0000976">
    <property type="term" value="F:transcription cis-regulatory region binding"/>
    <property type="evidence" value="ECO:0007669"/>
    <property type="project" value="TreeGrafter"/>
</dbReference>
<protein>
    <submittedName>
        <fullName evidence="5">LacI family transcriptional regulator</fullName>
    </submittedName>
</protein>
<evidence type="ECO:0000259" key="4">
    <source>
        <dbReference type="PROSITE" id="PS50932"/>
    </source>
</evidence>
<dbReference type="SUPFAM" id="SSF47413">
    <property type="entry name" value="lambda repressor-like DNA-binding domains"/>
    <property type="match status" value="1"/>
</dbReference>
<dbReference type="SUPFAM" id="SSF53822">
    <property type="entry name" value="Periplasmic binding protein-like I"/>
    <property type="match status" value="1"/>
</dbReference>
<comment type="caution">
    <text evidence="5">The sequence shown here is derived from an EMBL/GenBank/DDBJ whole genome shotgun (WGS) entry which is preliminary data.</text>
</comment>
<name>A0A7W9BU68_9SPHN</name>
<proteinExistence type="predicted"/>
<dbReference type="CDD" id="cd01545">
    <property type="entry name" value="PBP1_SalR"/>
    <property type="match status" value="1"/>
</dbReference>
<reference evidence="5 6" key="1">
    <citation type="submission" date="2020-08" db="EMBL/GenBank/DDBJ databases">
        <title>Genomic Encyclopedia of Type Strains, Phase IV (KMG-IV): sequencing the most valuable type-strain genomes for metagenomic binning, comparative biology and taxonomic classification.</title>
        <authorList>
            <person name="Goeker M."/>
        </authorList>
    </citation>
    <scope>NUCLEOTIDE SEQUENCE [LARGE SCALE GENOMIC DNA]</scope>
    <source>
        <strain evidence="5 6">DSM 103336</strain>
    </source>
</reference>
<keyword evidence="1" id="KW-0805">Transcription regulation</keyword>
<dbReference type="PANTHER" id="PTHR30146">
    <property type="entry name" value="LACI-RELATED TRANSCRIPTIONAL REPRESSOR"/>
    <property type="match status" value="1"/>
</dbReference>
<gene>
    <name evidence="5" type="ORF">FHS99_002675</name>
</gene>
<dbReference type="SMART" id="SM00354">
    <property type="entry name" value="HTH_LACI"/>
    <property type="match status" value="1"/>
</dbReference>
<keyword evidence="6" id="KW-1185">Reference proteome</keyword>
<keyword evidence="3" id="KW-0804">Transcription</keyword>
<dbReference type="InterPro" id="IPR028082">
    <property type="entry name" value="Peripla_BP_I"/>
</dbReference>
<evidence type="ECO:0000313" key="5">
    <source>
        <dbReference type="EMBL" id="MBB5730177.1"/>
    </source>
</evidence>
<dbReference type="RefSeq" id="WP_157176328.1">
    <property type="nucleotide sequence ID" value="NZ_BMJP01000004.1"/>
</dbReference>
<dbReference type="Proteomes" id="UP000546701">
    <property type="component" value="Unassembled WGS sequence"/>
</dbReference>
<dbReference type="PANTHER" id="PTHR30146:SF153">
    <property type="entry name" value="LACTOSE OPERON REPRESSOR"/>
    <property type="match status" value="1"/>
</dbReference>
<dbReference type="GO" id="GO:0003700">
    <property type="term" value="F:DNA-binding transcription factor activity"/>
    <property type="evidence" value="ECO:0007669"/>
    <property type="project" value="TreeGrafter"/>
</dbReference>
<dbReference type="OrthoDB" id="7185860at2"/>
<dbReference type="InterPro" id="IPR010982">
    <property type="entry name" value="Lambda_DNA-bd_dom_sf"/>
</dbReference>
<organism evidence="5 6">
    <name type="scientific">Sphingomonas prati</name>
    <dbReference type="NCBI Taxonomy" id="1843237"/>
    <lineage>
        <taxon>Bacteria</taxon>
        <taxon>Pseudomonadati</taxon>
        <taxon>Pseudomonadota</taxon>
        <taxon>Alphaproteobacteria</taxon>
        <taxon>Sphingomonadales</taxon>
        <taxon>Sphingomonadaceae</taxon>
        <taxon>Sphingomonas</taxon>
    </lineage>
</organism>
<dbReference type="Pfam" id="PF00356">
    <property type="entry name" value="LacI"/>
    <property type="match status" value="1"/>
</dbReference>
<dbReference type="AlphaFoldDB" id="A0A7W9BU68"/>
<dbReference type="PROSITE" id="PS50932">
    <property type="entry name" value="HTH_LACI_2"/>
    <property type="match status" value="1"/>
</dbReference>
<dbReference type="CDD" id="cd01392">
    <property type="entry name" value="HTH_LacI"/>
    <property type="match status" value="1"/>
</dbReference>